<feature type="transmembrane region" description="Helical" evidence="2">
    <location>
        <begin position="52"/>
        <end position="71"/>
    </location>
</feature>
<dbReference type="AlphaFoldDB" id="A0AAV9VJF4"/>
<evidence type="ECO:0000256" key="2">
    <source>
        <dbReference type="SAM" id="Phobius"/>
    </source>
</evidence>
<comment type="caution">
    <text evidence="3">The sequence shown here is derived from an EMBL/GenBank/DDBJ whole genome shotgun (WGS) entry which is preliminary data.</text>
</comment>
<feature type="region of interest" description="Disordered" evidence="1">
    <location>
        <begin position="138"/>
        <end position="174"/>
    </location>
</feature>
<organism evidence="3 4">
    <name type="scientific">Orbilia blumenaviensis</name>
    <dbReference type="NCBI Taxonomy" id="1796055"/>
    <lineage>
        <taxon>Eukaryota</taxon>
        <taxon>Fungi</taxon>
        <taxon>Dikarya</taxon>
        <taxon>Ascomycota</taxon>
        <taxon>Pezizomycotina</taxon>
        <taxon>Orbiliomycetes</taxon>
        <taxon>Orbiliales</taxon>
        <taxon>Orbiliaceae</taxon>
        <taxon>Orbilia</taxon>
    </lineage>
</organism>
<feature type="region of interest" description="Disordered" evidence="1">
    <location>
        <begin position="425"/>
        <end position="478"/>
    </location>
</feature>
<gene>
    <name evidence="3" type="ORF">TWF730_005061</name>
</gene>
<evidence type="ECO:0000313" key="4">
    <source>
        <dbReference type="Proteomes" id="UP001373714"/>
    </source>
</evidence>
<keyword evidence="4" id="KW-1185">Reference proteome</keyword>
<evidence type="ECO:0000313" key="3">
    <source>
        <dbReference type="EMBL" id="KAK6361326.1"/>
    </source>
</evidence>
<accession>A0AAV9VJF4</accession>
<feature type="compositionally biased region" description="Polar residues" evidence="1">
    <location>
        <begin position="459"/>
        <end position="478"/>
    </location>
</feature>
<reference evidence="3 4" key="1">
    <citation type="submission" date="2019-10" db="EMBL/GenBank/DDBJ databases">
        <authorList>
            <person name="Palmer J.M."/>
        </authorList>
    </citation>
    <scope>NUCLEOTIDE SEQUENCE [LARGE SCALE GENOMIC DNA]</scope>
    <source>
        <strain evidence="3 4">TWF730</strain>
    </source>
</reference>
<sequence length="721" mass="79377">MQPEPVRSRNGVEDHTDMCEIALDEKPSGCTASECPKLQASTSSKGLPCCSLLPYSILVIILIGSLVVCAIPRPLHNSFPQSDVNNGSLVARDAQETNIMGRYAYQSLRNSKNGKPPKPDQVIPLVELVEDGKTITARVSHTHPNPVPSRLPRSAEPSVYNSEDVDTANESREVDSDVVHTEYETRTVAIATDEEEVTIYGPSVFEILHTHTAGRPEPIAPDINTNMANGDEVRSEAGAGTTTAASLLRKNDASNREPQISISMATITSAARLPEVSGSLIADAFFDITHTVTHVSGSTWRQVTTSTPRASSISIPASSIVGPIVTLFEPIINTTFEVIPMRGDCPDDPYSIYINPIATGAPTRADHISIMSSWRANGGKYPAVPTRYDIVWDHRTNTTWNKTIEGTWDNWVEVYVSITTQYPAPPKTPVADVPTSPGQSPYDPETNPDFTIAPGPNWVDSSPRVSTSTSDPPYTEPTTLPSINAETLIFPTPTEKAALLPKSDEFMKRMIDQNYPAPFFPGGGDKYQVWSEWIGYCGVVKHINLKGEPALPLQPFGDLNILGGDYIRDMCQKGLNYYIHFDSESTAGRYWLSSLVRNRNITKEGYSSTLPVWSSKSSNAASDNDSDILIPEWITDCLVILRHSTSSSWGNAFLLKANKNFDENGRLYISADRSLVRPPINCQKIEMLLHIREYHSMEGFQLADWWITPTDEEPFYISPSA</sequence>
<keyword evidence="2" id="KW-1133">Transmembrane helix</keyword>
<keyword evidence="2" id="KW-0472">Membrane</keyword>
<proteinExistence type="predicted"/>
<dbReference type="EMBL" id="JAVHNS010000002">
    <property type="protein sequence ID" value="KAK6361326.1"/>
    <property type="molecule type" value="Genomic_DNA"/>
</dbReference>
<dbReference type="Proteomes" id="UP001373714">
    <property type="component" value="Unassembled WGS sequence"/>
</dbReference>
<keyword evidence="2" id="KW-0812">Transmembrane</keyword>
<protein>
    <submittedName>
        <fullName evidence="3">Uncharacterized protein</fullName>
    </submittedName>
</protein>
<evidence type="ECO:0000256" key="1">
    <source>
        <dbReference type="SAM" id="MobiDB-lite"/>
    </source>
</evidence>
<name>A0AAV9VJF4_9PEZI</name>